<feature type="domain" description="Right handed beta helix" evidence="1">
    <location>
        <begin position="888"/>
        <end position="980"/>
    </location>
</feature>
<dbReference type="PANTHER" id="PTHR34199:SF2">
    <property type="entry name" value="NUMOD3 MOTIF FAMILY PROTEIN, EXPRESSED"/>
    <property type="match status" value="1"/>
</dbReference>
<proteinExistence type="predicted"/>
<sequence length="1662" mass="177582">MITNQQITKYVNGISYWWNQSKGSYNLGGEGTAATARALLRFEDTHRYVPAGAVVESAELTVTFLNPKTPTLVQACFMAKNWSYWEDDKPGCCKFNSTGWRYSRWNGSASLNWTEPGGWADCSPAANISFVVPSDWHIPYWPMTLSLDPGMVRSWLGNNGSANYGLMFRAVNGSADIVTSTFVNGTLRRPALTIAYNTDAGATQPAVAYPVNITTQGRTWWVSEKTGDDDWNSGHEELPFRSLVKGLNEAWAGDKIYLMNGTYAGALFIQRGGVTIQSAPGHWAVIASPRSDPRTAVNVITIYSGVDYGTLADVEVVGGHYYGVQLMTNISGWATPMDNYLYATAPSHWTFRNVRFHGTGSNAVKMSHKSVNVTFTNCEFYDAGARLRTYGNAIEATLAYDLRITDCYFHDLPGAAVLLAGGSARVTLERNYIARTERGLEIGGWTDPSTMDSPVNPLYYEAINVTAANNIMVAVAQAGVVLRAANRVTVAHNTLWRVQELGQSAVFIDGAWHWPPGKPANQWTPSAGIALVGNLLVKAPAGFLNPLFQIRTGGLDNATAPPGAPAGSSGLIMAYNVYYDQAGLGPTNGTFTWGKGAMLEDARAGSKFVGNATGWARFCSLTLGQPLCDLNSTEADPQLKPDFTPLACSPAAGRVPSAAMPLAGVANVTTDFHGRPRPAGRRDAGAVQSGAAGAAKVLPPVPAAFRAFPPYNGTGLPAFWEKVWPYLFWQPRVCKDLIVDLTTGNDNQPFDYYANYQQPFLTLATALSRSGMCDRILLRGGQTHAGFVTITQTNVTVTTHPADLAPGGPGRAQLLCNGTVTSPCIYVYKDATALNVSNLDVVMAGGASGSCMHFDGGAGSGGSPLWDFFVATSGRVPPEGWDAARTTFFTNISFTNCGTHGTKLSTFVRRVWFEGLKFTGTGDSGFEVVGGSDVTIRRCRISGTRGSGIRLGGGARNLRVERNYIQNFGGAGILLGSEGTAAPNTDTDWALNGAASAPDWHDCINATVINNIIENGTGAGVAFFSARDAVVAHNTILNVSAGMQAGREVAGVLFNVSPKQTGNYEEAGPPNVNITFANNIITLPAGTFLRMPVQARMLQGAVVQRQLNVSLPAGNCSGVTATTTTTSVTGRRRLLSHQAQLLRGGSASQRPESAFKGTFVDGLIGASDGAWETSAGFDRQSRVPTGSGEQDAYTFHPEAFFAERRRLAAVPQSFTQPYVAAKGSQGRNADGSCPFFPDSNPWHTDVSGLAVHPRSEAIKSNIGLKNLHIDFGFQTNIGGRNVPAGMPINIVDSSKGTKRVNITWGPSGYGDPRQLDPLGAPLPADAAVQGSYPGCGDPPCWGDRHLILVDNATCTLYEGWRAFPPSVTNTTKWQVEALLRYNLLNNSLGHELGATSADAAGLPILPGLVTYDEVVVKGVINHALRFTGPVSRPAYAMPGTHFAAAGNCTTRDCPYMAMRVRLRAAYNCSQHATAARVFCMALQKYGAFFADNGLPWDFAGEATAKWDAVWNELKEVMNIPSSAMEVLDPGCICLDGGCTVAECNGMVWLDPNSPSVYPAIAKNADVRFVGNIYYKPNATGLFVDQRLPPFGTGYAGGLAGWAAYIGETGSVEANPLLNATSYYPTLRSPARGNAVRLPAVREDFYGRCRGDGTNTDIGAVLY</sequence>
<dbReference type="OrthoDB" id="15421at2759"/>
<comment type="caution">
    <text evidence="2">The sequence shown here is derived from an EMBL/GenBank/DDBJ whole genome shotgun (WGS) entry which is preliminary data.</text>
</comment>
<dbReference type="InterPro" id="IPR006626">
    <property type="entry name" value="PbH1"/>
</dbReference>
<dbReference type="PANTHER" id="PTHR34199">
    <property type="entry name" value="NUMOD3 MOTIF FAMILY PROTEIN, EXPRESSED"/>
    <property type="match status" value="1"/>
</dbReference>
<dbReference type="InterPro" id="IPR012334">
    <property type="entry name" value="Pectin_lyas_fold"/>
</dbReference>
<protein>
    <recommendedName>
        <fullName evidence="1">Right handed beta helix domain-containing protein</fullName>
    </recommendedName>
</protein>
<dbReference type="EMBL" id="LSYV01000016">
    <property type="protein sequence ID" value="KXZ50825.1"/>
    <property type="molecule type" value="Genomic_DNA"/>
</dbReference>
<organism evidence="2 3">
    <name type="scientific">Gonium pectorale</name>
    <name type="common">Green alga</name>
    <dbReference type="NCBI Taxonomy" id="33097"/>
    <lineage>
        <taxon>Eukaryota</taxon>
        <taxon>Viridiplantae</taxon>
        <taxon>Chlorophyta</taxon>
        <taxon>core chlorophytes</taxon>
        <taxon>Chlorophyceae</taxon>
        <taxon>CS clade</taxon>
        <taxon>Chlamydomonadales</taxon>
        <taxon>Volvocaceae</taxon>
        <taxon>Gonium</taxon>
    </lineage>
</organism>
<dbReference type="STRING" id="33097.A0A150GM49"/>
<dbReference type="Pfam" id="PF13229">
    <property type="entry name" value="Beta_helix"/>
    <property type="match status" value="2"/>
</dbReference>
<dbReference type="Proteomes" id="UP000075714">
    <property type="component" value="Unassembled WGS sequence"/>
</dbReference>
<reference evidence="3" key="1">
    <citation type="journal article" date="2016" name="Nat. Commun.">
        <title>The Gonium pectorale genome demonstrates co-option of cell cycle regulation during the evolution of multicellularity.</title>
        <authorList>
            <person name="Hanschen E.R."/>
            <person name="Marriage T.N."/>
            <person name="Ferris P.J."/>
            <person name="Hamaji T."/>
            <person name="Toyoda A."/>
            <person name="Fujiyama A."/>
            <person name="Neme R."/>
            <person name="Noguchi H."/>
            <person name="Minakuchi Y."/>
            <person name="Suzuki M."/>
            <person name="Kawai-Toyooka H."/>
            <person name="Smith D.R."/>
            <person name="Sparks H."/>
            <person name="Anderson J."/>
            <person name="Bakaric R."/>
            <person name="Luria V."/>
            <person name="Karger A."/>
            <person name="Kirschner M.W."/>
            <person name="Durand P.M."/>
            <person name="Michod R.E."/>
            <person name="Nozaki H."/>
            <person name="Olson B.J."/>
        </authorList>
    </citation>
    <scope>NUCLEOTIDE SEQUENCE [LARGE SCALE GENOMIC DNA]</scope>
    <source>
        <strain evidence="3">NIES-2863</strain>
    </source>
</reference>
<evidence type="ECO:0000313" key="2">
    <source>
        <dbReference type="EMBL" id="KXZ50825.1"/>
    </source>
</evidence>
<evidence type="ECO:0000313" key="3">
    <source>
        <dbReference type="Proteomes" id="UP000075714"/>
    </source>
</evidence>
<dbReference type="SUPFAM" id="SSF51126">
    <property type="entry name" value="Pectin lyase-like"/>
    <property type="match status" value="2"/>
</dbReference>
<keyword evidence="3" id="KW-1185">Reference proteome</keyword>
<dbReference type="Gene3D" id="2.160.20.10">
    <property type="entry name" value="Single-stranded right-handed beta-helix, Pectin lyase-like"/>
    <property type="match status" value="2"/>
</dbReference>
<dbReference type="InterPro" id="IPR039448">
    <property type="entry name" value="Beta_helix"/>
</dbReference>
<evidence type="ECO:0000259" key="1">
    <source>
        <dbReference type="Pfam" id="PF13229"/>
    </source>
</evidence>
<gene>
    <name evidence="2" type="ORF">GPECTOR_15g511</name>
</gene>
<name>A0A150GM49_GONPE</name>
<dbReference type="InterPro" id="IPR011050">
    <property type="entry name" value="Pectin_lyase_fold/virulence"/>
</dbReference>
<feature type="domain" description="Right handed beta helix" evidence="1">
    <location>
        <begin position="343"/>
        <end position="496"/>
    </location>
</feature>
<accession>A0A150GM49</accession>
<dbReference type="SMART" id="SM00710">
    <property type="entry name" value="PbH1"/>
    <property type="match status" value="14"/>
</dbReference>